<feature type="compositionally biased region" description="Polar residues" evidence="12">
    <location>
        <begin position="55"/>
        <end position="75"/>
    </location>
</feature>
<dbReference type="PANTHER" id="PTHR23516:SF1">
    <property type="entry name" value="MOLYBDATE-ANION TRANSPORTER"/>
    <property type="match status" value="1"/>
</dbReference>
<dbReference type="PANTHER" id="PTHR23516">
    <property type="entry name" value="SAM (S-ADENOSYL METHIONINE) TRANSPORTER"/>
    <property type="match status" value="1"/>
</dbReference>
<dbReference type="GO" id="GO:0006811">
    <property type="term" value="P:monoatomic ion transport"/>
    <property type="evidence" value="ECO:0007669"/>
    <property type="project" value="UniProtKB-KW"/>
</dbReference>
<sequence length="503" mass="54827">MELDIYWITFLTLLPTVILLLGRNLFLKALTFIIRLWGRPEQQEPAQRLGEKLDPTSSLLSTDEKTTGLSTISPPTQLSKHHEIAQFHKTFLPIYLLVMSSEWLSGPYLYPLLRDDRGLPESTVCALYATAYTSAAVSALVTGFLADRYGRRKACLAECVIHSVACLTVIFGGDSLPVLFLGRVLAGTALTLLWTVFESWMVTEWNARELNGEGESGGGEMSRMFGLMTTANCMTAIVGGVVWPFGVGIVMEGIAAVLMLKTMNENYGVKIEERDDGVNSTPEMTGRGRIGGEPISSPAFFPLHINNMVFFSVRMLTDIPQDGRLWALALVTCCFEGTNFLVVFFWPSVLQDAHNEALDIAGEIYTPQLHDVPYGVVFASFMAAMILGALLFSAYSGSNLFREAGASAARSPVCLLISAVIIASLSLLSLSALRGEVAQFCTFLVFEVANGAYIPSMAYIRGLVVDDRSRTGLYGLMKVPLFLFVILALGITAEDALTIAQDG</sequence>
<evidence type="ECO:0000256" key="9">
    <source>
        <dbReference type="ARBA" id="ARBA00023136"/>
    </source>
</evidence>
<keyword evidence="7 13" id="KW-1133">Transmembrane helix</keyword>
<comment type="subcellular location">
    <subcellularLocation>
        <location evidence="2">Cell membrane</location>
        <topology evidence="2">Multi-pass membrane protein</topology>
    </subcellularLocation>
</comment>
<evidence type="ECO:0000256" key="5">
    <source>
        <dbReference type="ARBA" id="ARBA00022475"/>
    </source>
</evidence>
<evidence type="ECO:0000256" key="13">
    <source>
        <dbReference type="SAM" id="Phobius"/>
    </source>
</evidence>
<feature type="transmembrane region" description="Helical" evidence="13">
    <location>
        <begin position="126"/>
        <end position="147"/>
    </location>
</feature>
<dbReference type="GO" id="GO:0005886">
    <property type="term" value="C:plasma membrane"/>
    <property type="evidence" value="ECO:0007669"/>
    <property type="project" value="UniProtKB-SubCell"/>
</dbReference>
<evidence type="ECO:0000256" key="1">
    <source>
        <dbReference type="ARBA" id="ARBA00003019"/>
    </source>
</evidence>
<evidence type="ECO:0000256" key="8">
    <source>
        <dbReference type="ARBA" id="ARBA00023065"/>
    </source>
</evidence>
<feature type="transmembrane region" description="Helical" evidence="13">
    <location>
        <begin position="413"/>
        <end position="431"/>
    </location>
</feature>
<keyword evidence="8" id="KW-0406">Ion transport</keyword>
<evidence type="ECO:0000256" key="11">
    <source>
        <dbReference type="ARBA" id="ARBA00032555"/>
    </source>
</evidence>
<feature type="transmembrane region" description="Helical" evidence="13">
    <location>
        <begin position="233"/>
        <end position="260"/>
    </location>
</feature>
<keyword evidence="4" id="KW-0813">Transport</keyword>
<dbReference type="RefSeq" id="XP_040778256.1">
    <property type="nucleotide sequence ID" value="XM_040925272.1"/>
</dbReference>
<feature type="transmembrane region" description="Helical" evidence="13">
    <location>
        <begin position="6"/>
        <end position="26"/>
    </location>
</feature>
<name>A0A9P4Y722_CRYP1</name>
<dbReference type="SUPFAM" id="SSF103473">
    <property type="entry name" value="MFS general substrate transporter"/>
    <property type="match status" value="1"/>
</dbReference>
<feature type="transmembrane region" description="Helical" evidence="13">
    <location>
        <begin position="437"/>
        <end position="460"/>
    </location>
</feature>
<dbReference type="GO" id="GO:0015098">
    <property type="term" value="F:molybdate ion transmembrane transporter activity"/>
    <property type="evidence" value="ECO:0007669"/>
    <property type="project" value="InterPro"/>
</dbReference>
<dbReference type="EMBL" id="MU032346">
    <property type="protein sequence ID" value="KAF3767295.1"/>
    <property type="molecule type" value="Genomic_DNA"/>
</dbReference>
<dbReference type="OrthoDB" id="263957at2759"/>
<feature type="transmembrane region" description="Helical" evidence="13">
    <location>
        <begin position="372"/>
        <end position="392"/>
    </location>
</feature>
<keyword evidence="15" id="KW-1185">Reference proteome</keyword>
<evidence type="ECO:0000313" key="14">
    <source>
        <dbReference type="EMBL" id="KAF3767295.1"/>
    </source>
</evidence>
<dbReference type="Pfam" id="PF05631">
    <property type="entry name" value="MFS_5"/>
    <property type="match status" value="1"/>
</dbReference>
<evidence type="ECO:0000256" key="12">
    <source>
        <dbReference type="SAM" id="MobiDB-lite"/>
    </source>
</evidence>
<evidence type="ECO:0000256" key="2">
    <source>
        <dbReference type="ARBA" id="ARBA00004651"/>
    </source>
</evidence>
<organism evidence="14 15">
    <name type="scientific">Cryphonectria parasitica (strain ATCC 38755 / EP155)</name>
    <dbReference type="NCBI Taxonomy" id="660469"/>
    <lineage>
        <taxon>Eukaryota</taxon>
        <taxon>Fungi</taxon>
        <taxon>Dikarya</taxon>
        <taxon>Ascomycota</taxon>
        <taxon>Pezizomycotina</taxon>
        <taxon>Sordariomycetes</taxon>
        <taxon>Sordariomycetidae</taxon>
        <taxon>Diaporthales</taxon>
        <taxon>Cryphonectriaceae</taxon>
        <taxon>Cryphonectria-Endothia species complex</taxon>
        <taxon>Cryphonectria</taxon>
    </lineage>
</organism>
<dbReference type="Proteomes" id="UP000803844">
    <property type="component" value="Unassembled WGS sequence"/>
</dbReference>
<evidence type="ECO:0000256" key="7">
    <source>
        <dbReference type="ARBA" id="ARBA00022989"/>
    </source>
</evidence>
<reference evidence="14" key="1">
    <citation type="journal article" date="2020" name="Phytopathology">
        <title>Genome sequence of the chestnut blight fungus Cryphonectria parasitica EP155: A fundamental resource for an archetypical invasive plant pathogen.</title>
        <authorList>
            <person name="Crouch J.A."/>
            <person name="Dawe A."/>
            <person name="Aerts A."/>
            <person name="Barry K."/>
            <person name="Churchill A.C.L."/>
            <person name="Grimwood J."/>
            <person name="Hillman B."/>
            <person name="Milgroom M.G."/>
            <person name="Pangilinan J."/>
            <person name="Smith M."/>
            <person name="Salamov A."/>
            <person name="Schmutz J."/>
            <person name="Yadav J."/>
            <person name="Grigoriev I.V."/>
            <person name="Nuss D."/>
        </authorList>
    </citation>
    <scope>NUCLEOTIDE SEQUENCE</scope>
    <source>
        <strain evidence="14">EP155</strain>
    </source>
</reference>
<feature type="transmembrane region" description="Helical" evidence="13">
    <location>
        <begin position="472"/>
        <end position="493"/>
    </location>
</feature>
<accession>A0A9P4Y722</accession>
<comment type="function">
    <text evidence="1">Mediates high-affinity intracellular uptake of the rare oligo-element molybdenum.</text>
</comment>
<proteinExistence type="predicted"/>
<evidence type="ECO:0000256" key="4">
    <source>
        <dbReference type="ARBA" id="ARBA00022448"/>
    </source>
</evidence>
<dbReference type="AlphaFoldDB" id="A0A9P4Y722"/>
<dbReference type="Gene3D" id="1.20.1250.20">
    <property type="entry name" value="MFS general substrate transporter like domains"/>
    <property type="match status" value="1"/>
</dbReference>
<feature type="transmembrane region" description="Helical" evidence="13">
    <location>
        <begin position="325"/>
        <end position="346"/>
    </location>
</feature>
<protein>
    <recommendedName>
        <fullName evidence="3">Molybdate-anion transporter</fullName>
    </recommendedName>
    <alternativeName>
        <fullName evidence="10">Major facilitator superfamily domain-containing protein 5</fullName>
    </alternativeName>
    <alternativeName>
        <fullName evidence="11">Molybdate transporter 2 homolog</fullName>
    </alternativeName>
</protein>
<evidence type="ECO:0000256" key="6">
    <source>
        <dbReference type="ARBA" id="ARBA00022692"/>
    </source>
</evidence>
<evidence type="ECO:0000256" key="10">
    <source>
        <dbReference type="ARBA" id="ARBA00030646"/>
    </source>
</evidence>
<evidence type="ECO:0000313" key="15">
    <source>
        <dbReference type="Proteomes" id="UP000803844"/>
    </source>
</evidence>
<comment type="caution">
    <text evidence="14">The sequence shown here is derived from an EMBL/GenBank/DDBJ whole genome shotgun (WGS) entry which is preliminary data.</text>
</comment>
<gene>
    <name evidence="14" type="ORF">M406DRAFT_69455</name>
</gene>
<dbReference type="InterPro" id="IPR036259">
    <property type="entry name" value="MFS_trans_sf"/>
</dbReference>
<feature type="transmembrane region" description="Helical" evidence="13">
    <location>
        <begin position="154"/>
        <end position="172"/>
    </location>
</feature>
<keyword evidence="6 13" id="KW-0812">Transmembrane</keyword>
<keyword evidence="9 13" id="KW-0472">Membrane</keyword>
<feature type="region of interest" description="Disordered" evidence="12">
    <location>
        <begin position="45"/>
        <end position="75"/>
    </location>
</feature>
<feature type="transmembrane region" description="Helical" evidence="13">
    <location>
        <begin position="90"/>
        <end position="110"/>
    </location>
</feature>
<keyword evidence="5" id="KW-1003">Cell membrane</keyword>
<dbReference type="InterPro" id="IPR008509">
    <property type="entry name" value="MOT2/MFSD5"/>
</dbReference>
<evidence type="ECO:0000256" key="3">
    <source>
        <dbReference type="ARBA" id="ARBA00021242"/>
    </source>
</evidence>
<dbReference type="GeneID" id="63842401"/>